<dbReference type="AlphaFoldDB" id="A0A7M7HH72"/>
<accession>A0A7M7HH72</accession>
<dbReference type="GeneID" id="103318001"/>
<dbReference type="RefSeq" id="XP_008217225.1">
    <property type="nucleotide sequence ID" value="XM_008219003.3"/>
</dbReference>
<evidence type="ECO:0000313" key="1">
    <source>
        <dbReference type="EnsemblMetazoa" id="XP_008217225"/>
    </source>
</evidence>
<reference evidence="1" key="1">
    <citation type="submission" date="2021-01" db="UniProtKB">
        <authorList>
            <consortium name="EnsemblMetazoa"/>
        </authorList>
    </citation>
    <scope>IDENTIFICATION</scope>
</reference>
<keyword evidence="2" id="KW-1185">Reference proteome</keyword>
<sequence>MKFEKTDFCRGFRVQKVAANGKASQELYIDGLQIPKGGFEKDAVMSTYHCNRVISLEWMETIDFVHSSLISTAIYAVQTSVRCGWCRADKLKVKSLCFYTIRLSSEDTIQLHNKG</sequence>
<evidence type="ECO:0000313" key="2">
    <source>
        <dbReference type="Proteomes" id="UP000002358"/>
    </source>
</evidence>
<proteinExistence type="predicted"/>
<organism evidence="1 2">
    <name type="scientific">Nasonia vitripennis</name>
    <name type="common">Parasitic wasp</name>
    <dbReference type="NCBI Taxonomy" id="7425"/>
    <lineage>
        <taxon>Eukaryota</taxon>
        <taxon>Metazoa</taxon>
        <taxon>Ecdysozoa</taxon>
        <taxon>Arthropoda</taxon>
        <taxon>Hexapoda</taxon>
        <taxon>Insecta</taxon>
        <taxon>Pterygota</taxon>
        <taxon>Neoptera</taxon>
        <taxon>Endopterygota</taxon>
        <taxon>Hymenoptera</taxon>
        <taxon>Apocrita</taxon>
        <taxon>Proctotrupomorpha</taxon>
        <taxon>Chalcidoidea</taxon>
        <taxon>Pteromalidae</taxon>
        <taxon>Pteromalinae</taxon>
        <taxon>Nasonia</taxon>
    </lineage>
</organism>
<protein>
    <submittedName>
        <fullName evidence="1">Uncharacterized protein</fullName>
    </submittedName>
</protein>
<dbReference type="EnsemblMetazoa" id="XM_008219003">
    <property type="protein sequence ID" value="XP_008217225"/>
    <property type="gene ID" value="LOC103318001"/>
</dbReference>
<dbReference type="Proteomes" id="UP000002358">
    <property type="component" value="Chromosome 5"/>
</dbReference>
<name>A0A7M7HH72_NASVI</name>